<gene>
    <name evidence="2" type="ORF">VNI00_018402</name>
</gene>
<name>A0AAW0AX63_9AGAR</name>
<keyword evidence="3" id="KW-1185">Reference proteome</keyword>
<proteinExistence type="predicted"/>
<evidence type="ECO:0000256" key="1">
    <source>
        <dbReference type="SAM" id="MobiDB-lite"/>
    </source>
</evidence>
<reference evidence="2 3" key="1">
    <citation type="submission" date="2024-01" db="EMBL/GenBank/DDBJ databases">
        <title>A draft genome for a cacao thread blight-causing isolate of Paramarasmius palmivorus.</title>
        <authorList>
            <person name="Baruah I.K."/>
            <person name="Bukari Y."/>
            <person name="Amoako-Attah I."/>
            <person name="Meinhardt L.W."/>
            <person name="Bailey B.A."/>
            <person name="Cohen S.P."/>
        </authorList>
    </citation>
    <scope>NUCLEOTIDE SEQUENCE [LARGE SCALE GENOMIC DNA]</scope>
    <source>
        <strain evidence="2 3">GH-12</strain>
    </source>
</reference>
<accession>A0AAW0AX63</accession>
<organism evidence="2 3">
    <name type="scientific">Paramarasmius palmivorus</name>
    <dbReference type="NCBI Taxonomy" id="297713"/>
    <lineage>
        <taxon>Eukaryota</taxon>
        <taxon>Fungi</taxon>
        <taxon>Dikarya</taxon>
        <taxon>Basidiomycota</taxon>
        <taxon>Agaricomycotina</taxon>
        <taxon>Agaricomycetes</taxon>
        <taxon>Agaricomycetidae</taxon>
        <taxon>Agaricales</taxon>
        <taxon>Marasmiineae</taxon>
        <taxon>Marasmiaceae</taxon>
        <taxon>Paramarasmius</taxon>
    </lineage>
</organism>
<dbReference type="EMBL" id="JAYKXP010000231">
    <property type="protein sequence ID" value="KAK7018083.1"/>
    <property type="molecule type" value="Genomic_DNA"/>
</dbReference>
<comment type="caution">
    <text evidence="2">The sequence shown here is derived from an EMBL/GenBank/DDBJ whole genome shotgun (WGS) entry which is preliminary data.</text>
</comment>
<dbReference type="InterPro" id="IPR051150">
    <property type="entry name" value="SWT21/TCAB1_mRNA_Telomere"/>
</dbReference>
<feature type="region of interest" description="Disordered" evidence="1">
    <location>
        <begin position="1"/>
        <end position="23"/>
    </location>
</feature>
<dbReference type="PANTHER" id="PTHR13211:SF0">
    <property type="entry name" value="TELOMERASE CAJAL BODY PROTEIN 1"/>
    <property type="match status" value="1"/>
</dbReference>
<dbReference type="Proteomes" id="UP001383192">
    <property type="component" value="Unassembled WGS sequence"/>
</dbReference>
<sequence>MKLGQPGEGARLPTTPSKKSKDGRKVCAKANDSRNYICICILSILRFGLLRRWLTPTDSNVALFSETQGEIPVMFLSGGPAAGVTQLQFNPMQPHMIYASFRRQNVIYSWDMRGTVDMPIAIYSLPQGSEEPTNQKRRFDVDTSGSGDIHFFDLNSTEVHAYDSIPTIVLKLAYKAHEDSIGCVAFRPNSAELLSVSGSRNY</sequence>
<dbReference type="Gene3D" id="2.130.10.10">
    <property type="entry name" value="YVTN repeat-like/Quinoprotein amine dehydrogenase"/>
    <property type="match status" value="1"/>
</dbReference>
<evidence type="ECO:0000313" key="2">
    <source>
        <dbReference type="EMBL" id="KAK7018083.1"/>
    </source>
</evidence>
<dbReference type="PANTHER" id="PTHR13211">
    <property type="entry name" value="TELOMERASE CAJAL BODY PROTEIN 1"/>
    <property type="match status" value="1"/>
</dbReference>
<protein>
    <submittedName>
        <fullName evidence="2">Uncharacterized protein</fullName>
    </submittedName>
</protein>
<dbReference type="SUPFAM" id="SSF82171">
    <property type="entry name" value="DPP6 N-terminal domain-like"/>
    <property type="match status" value="1"/>
</dbReference>
<dbReference type="InterPro" id="IPR015943">
    <property type="entry name" value="WD40/YVTN_repeat-like_dom_sf"/>
</dbReference>
<dbReference type="AlphaFoldDB" id="A0AAW0AX63"/>
<evidence type="ECO:0000313" key="3">
    <source>
        <dbReference type="Proteomes" id="UP001383192"/>
    </source>
</evidence>